<dbReference type="Proteomes" id="UP001175097">
    <property type="component" value="Unassembled WGS sequence"/>
</dbReference>
<evidence type="ECO:0000313" key="3">
    <source>
        <dbReference type="Proteomes" id="UP001175097"/>
    </source>
</evidence>
<comment type="caution">
    <text evidence="2">The sequence shown here is derived from an EMBL/GenBank/DDBJ whole genome shotgun (WGS) entry which is preliminary data.</text>
</comment>
<keyword evidence="3" id="KW-1185">Reference proteome</keyword>
<keyword evidence="1" id="KW-0732">Signal</keyword>
<dbReference type="RefSeq" id="WP_301241411.1">
    <property type="nucleotide sequence ID" value="NZ_JAROCC010000001.1"/>
</dbReference>
<evidence type="ECO:0000256" key="1">
    <source>
        <dbReference type="SAM" id="SignalP"/>
    </source>
</evidence>
<name>A0ABT8JNE8_9BACL</name>
<dbReference type="EMBL" id="JAROCC010000001">
    <property type="protein sequence ID" value="MDN4605912.1"/>
    <property type="molecule type" value="Genomic_DNA"/>
</dbReference>
<accession>A0ABT8JNE8</accession>
<reference evidence="2" key="1">
    <citation type="submission" date="2023-03" db="EMBL/GenBank/DDBJ databases">
        <title>MT1 and MT2 Draft Genomes of Novel Species.</title>
        <authorList>
            <person name="Venkateswaran K."/>
        </authorList>
    </citation>
    <scope>NUCLEOTIDE SEQUENCE</scope>
    <source>
        <strain evidence="2">F6_3S_P_2</strain>
    </source>
</reference>
<dbReference type="PROSITE" id="PS51257">
    <property type="entry name" value="PROKAR_LIPOPROTEIN"/>
    <property type="match status" value="1"/>
</dbReference>
<evidence type="ECO:0008006" key="4">
    <source>
        <dbReference type="Google" id="ProtNLM"/>
    </source>
</evidence>
<feature type="chain" id="PRO_5046194417" description="Lipoprotein" evidence="1">
    <location>
        <begin position="23"/>
        <end position="241"/>
    </location>
</feature>
<sequence>MKTMIRCFLYSISLVLILSACGNTSSNESFRNIKWGMTMDEVISIEEKAGNSYYDIFELSNTDIIEYEDVIVNGYKATLEYSFANEVSGSEVIHLQNLIPKKLTQGQEDIINSNLSDEEKNTRIIELREKYKDEVEESLKFMTETKTVKFIDYILYESLYTFKGLDEDDIIGIKGSLFKKYGKPSEPNEGMDSTYLYWYLDTIKIFYREDIEKGKARVTYTANYNTLQDKMRNNNSNGGEL</sequence>
<evidence type="ECO:0000313" key="2">
    <source>
        <dbReference type="EMBL" id="MDN4605912.1"/>
    </source>
</evidence>
<proteinExistence type="predicted"/>
<protein>
    <recommendedName>
        <fullName evidence="4">Lipoprotein</fullName>
    </recommendedName>
</protein>
<feature type="signal peptide" evidence="1">
    <location>
        <begin position="1"/>
        <end position="22"/>
    </location>
</feature>
<organism evidence="2 3">
    <name type="scientific">Sporosarcina highlanderae</name>
    <dbReference type="NCBI Taxonomy" id="3035916"/>
    <lineage>
        <taxon>Bacteria</taxon>
        <taxon>Bacillati</taxon>
        <taxon>Bacillota</taxon>
        <taxon>Bacilli</taxon>
        <taxon>Bacillales</taxon>
        <taxon>Caryophanaceae</taxon>
        <taxon>Sporosarcina</taxon>
    </lineage>
</organism>
<gene>
    <name evidence="2" type="ORF">P5G49_00285</name>
</gene>